<dbReference type="InterPro" id="IPR038538">
    <property type="entry name" value="MTERF_sf"/>
</dbReference>
<evidence type="ECO:0000313" key="4">
    <source>
        <dbReference type="EMBL" id="CAJ1963441.1"/>
    </source>
</evidence>
<sequence>MLNKLVYLRGVASTATSGSPFVHHYPLHFSLRFCTTTSNSRAFAVSYLINNFGFSPESASRTSTAYNICFRGREKPDSVISFFRNRGFSKPQINDMVRRQPWLLSCNLCKRILPKFEFFLSKGISSAEFVNLVSNNPSVLIPSLKNHIVPTYELVYRFLQSDVKTVACMFGNSFFTGGYRMARNVRVLQENGVSESNIARLFRNRCKAVFCSTDIVRLVEELKSLGLDPSKSAFAIALIAVTSLSGSRWKEKVDAFKKWGWSDEAVLEAFRRHPHCMLASIEKINIVMSFWVNQLGWNALDIAQGPKILGSSMEKTIIPRALVVQHLLVKGLWKKSASLFTPFAVSETRFLKKYVICFKEEKCQLLKLYQEKVSVQGKEEDSAACTSYQNVNS</sequence>
<dbReference type="GO" id="GO:0003676">
    <property type="term" value="F:nucleic acid binding"/>
    <property type="evidence" value="ECO:0007669"/>
    <property type="project" value="InterPro"/>
</dbReference>
<keyword evidence="2" id="KW-0804">Transcription</keyword>
<keyword evidence="2" id="KW-0806">Transcription termination</keyword>
<organism evidence="4 5">
    <name type="scientific">Sphenostylis stenocarpa</name>
    <dbReference type="NCBI Taxonomy" id="92480"/>
    <lineage>
        <taxon>Eukaryota</taxon>
        <taxon>Viridiplantae</taxon>
        <taxon>Streptophyta</taxon>
        <taxon>Embryophyta</taxon>
        <taxon>Tracheophyta</taxon>
        <taxon>Spermatophyta</taxon>
        <taxon>Magnoliopsida</taxon>
        <taxon>eudicotyledons</taxon>
        <taxon>Gunneridae</taxon>
        <taxon>Pentapetalae</taxon>
        <taxon>rosids</taxon>
        <taxon>fabids</taxon>
        <taxon>Fabales</taxon>
        <taxon>Fabaceae</taxon>
        <taxon>Papilionoideae</taxon>
        <taxon>50 kb inversion clade</taxon>
        <taxon>NPAAA clade</taxon>
        <taxon>indigoferoid/millettioid clade</taxon>
        <taxon>Phaseoleae</taxon>
        <taxon>Sphenostylis</taxon>
    </lineage>
</organism>
<accession>A0AA86SXR9</accession>
<dbReference type="Gene3D" id="1.25.70.10">
    <property type="entry name" value="Transcription termination factor 3, mitochondrial"/>
    <property type="match status" value="1"/>
</dbReference>
<comment type="similarity">
    <text evidence="1">Belongs to the mTERF family.</text>
</comment>
<evidence type="ECO:0000256" key="3">
    <source>
        <dbReference type="ARBA" id="ARBA00022946"/>
    </source>
</evidence>
<name>A0AA86SXR9_9FABA</name>
<dbReference type="FunFam" id="1.25.70.10:FF:000001">
    <property type="entry name" value="Mitochondrial transcription termination factor-like"/>
    <property type="match status" value="1"/>
</dbReference>
<proteinExistence type="inferred from homology"/>
<dbReference type="PANTHER" id="PTHR13068:SF91">
    <property type="entry name" value="TRANSCRIPTION TERMINATION FACTOR FAMILY PROTEIN"/>
    <property type="match status" value="1"/>
</dbReference>
<protein>
    <recommendedName>
        <fullName evidence="6">mTERF protein</fullName>
    </recommendedName>
</protein>
<dbReference type="Gramene" id="rna-AYBTSS11_LOCUS19778">
    <property type="protein sequence ID" value="CAJ1963441.1"/>
    <property type="gene ID" value="gene-AYBTSS11_LOCUS19778"/>
</dbReference>
<dbReference type="EMBL" id="OY731403">
    <property type="protein sequence ID" value="CAJ1963441.1"/>
    <property type="molecule type" value="Genomic_DNA"/>
</dbReference>
<evidence type="ECO:0008006" key="6">
    <source>
        <dbReference type="Google" id="ProtNLM"/>
    </source>
</evidence>
<evidence type="ECO:0000256" key="2">
    <source>
        <dbReference type="ARBA" id="ARBA00022472"/>
    </source>
</evidence>
<evidence type="ECO:0000256" key="1">
    <source>
        <dbReference type="ARBA" id="ARBA00007692"/>
    </source>
</evidence>
<gene>
    <name evidence="4" type="ORF">AYBTSS11_LOCUS19778</name>
</gene>
<dbReference type="Proteomes" id="UP001189624">
    <property type="component" value="Chromosome 6"/>
</dbReference>
<reference evidence="4" key="1">
    <citation type="submission" date="2023-10" db="EMBL/GenBank/DDBJ databases">
        <authorList>
            <person name="Domelevo Entfellner J.-B."/>
        </authorList>
    </citation>
    <scope>NUCLEOTIDE SEQUENCE</scope>
</reference>
<dbReference type="AlphaFoldDB" id="A0AA86SXR9"/>
<dbReference type="GO" id="GO:0006353">
    <property type="term" value="P:DNA-templated transcription termination"/>
    <property type="evidence" value="ECO:0007669"/>
    <property type="project" value="UniProtKB-KW"/>
</dbReference>
<evidence type="ECO:0000313" key="5">
    <source>
        <dbReference type="Proteomes" id="UP001189624"/>
    </source>
</evidence>
<dbReference type="InterPro" id="IPR003690">
    <property type="entry name" value="MTERF"/>
</dbReference>
<dbReference type="PANTHER" id="PTHR13068">
    <property type="entry name" value="CGI-12 PROTEIN-RELATED"/>
    <property type="match status" value="1"/>
</dbReference>
<keyword evidence="5" id="KW-1185">Reference proteome</keyword>
<dbReference type="Pfam" id="PF02536">
    <property type="entry name" value="mTERF"/>
    <property type="match status" value="1"/>
</dbReference>
<dbReference type="SMART" id="SM00733">
    <property type="entry name" value="Mterf"/>
    <property type="match status" value="5"/>
</dbReference>
<keyword evidence="2" id="KW-0805">Transcription regulation</keyword>
<keyword evidence="3" id="KW-0809">Transit peptide</keyword>